<proteinExistence type="predicted"/>
<gene>
    <name evidence="2" type="ORF">V8G54_003139</name>
</gene>
<dbReference type="AlphaFoldDB" id="A0AAQ3PBJ4"/>
<evidence type="ECO:0000313" key="3">
    <source>
        <dbReference type="Proteomes" id="UP001374535"/>
    </source>
</evidence>
<sequence length="201" mass="22233">MCNCLVQVNEGAAGVFHYDEETKLRSSGWSEEMKKKVVDEEEDSTKLEKTKNAKTASEEKHVKPYSVPVQRIRFPRVVFGRWMLQYPCNGGGGCRGMRLGENEALRCGGGSGAHPMLVEAMDADMKEAMEDAEPYFSKAIGVVADDSGELGKARWLPLEAGEMEVEVRDASYDSVVSFDQGCGNDQVEEMLGRSGKRLPER</sequence>
<organism evidence="2 3">
    <name type="scientific">Vigna mungo</name>
    <name type="common">Black gram</name>
    <name type="synonym">Phaseolus mungo</name>
    <dbReference type="NCBI Taxonomy" id="3915"/>
    <lineage>
        <taxon>Eukaryota</taxon>
        <taxon>Viridiplantae</taxon>
        <taxon>Streptophyta</taxon>
        <taxon>Embryophyta</taxon>
        <taxon>Tracheophyta</taxon>
        <taxon>Spermatophyta</taxon>
        <taxon>Magnoliopsida</taxon>
        <taxon>eudicotyledons</taxon>
        <taxon>Gunneridae</taxon>
        <taxon>Pentapetalae</taxon>
        <taxon>rosids</taxon>
        <taxon>fabids</taxon>
        <taxon>Fabales</taxon>
        <taxon>Fabaceae</taxon>
        <taxon>Papilionoideae</taxon>
        <taxon>50 kb inversion clade</taxon>
        <taxon>NPAAA clade</taxon>
        <taxon>indigoferoid/millettioid clade</taxon>
        <taxon>Phaseoleae</taxon>
        <taxon>Vigna</taxon>
    </lineage>
</organism>
<keyword evidence="3" id="KW-1185">Reference proteome</keyword>
<dbReference type="Proteomes" id="UP001374535">
    <property type="component" value="Chromosome 1"/>
</dbReference>
<protein>
    <submittedName>
        <fullName evidence="2">Uncharacterized protein</fullName>
    </submittedName>
</protein>
<evidence type="ECO:0000313" key="2">
    <source>
        <dbReference type="EMBL" id="WVZ24595.1"/>
    </source>
</evidence>
<dbReference type="EMBL" id="CP144700">
    <property type="protein sequence ID" value="WVZ24595.1"/>
    <property type="molecule type" value="Genomic_DNA"/>
</dbReference>
<name>A0AAQ3PBJ4_VIGMU</name>
<accession>A0AAQ3PBJ4</accession>
<reference evidence="2 3" key="1">
    <citation type="journal article" date="2023" name="Life. Sci Alliance">
        <title>Evolutionary insights into 3D genome organization and epigenetic landscape of Vigna mungo.</title>
        <authorList>
            <person name="Junaid A."/>
            <person name="Singh B."/>
            <person name="Bhatia S."/>
        </authorList>
    </citation>
    <scope>NUCLEOTIDE SEQUENCE [LARGE SCALE GENOMIC DNA]</scope>
    <source>
        <strain evidence="2">Urdbean</strain>
    </source>
</reference>
<evidence type="ECO:0000256" key="1">
    <source>
        <dbReference type="SAM" id="MobiDB-lite"/>
    </source>
</evidence>
<feature type="region of interest" description="Disordered" evidence="1">
    <location>
        <begin position="38"/>
        <end position="61"/>
    </location>
</feature>